<evidence type="ECO:0000313" key="3">
    <source>
        <dbReference type="Proteomes" id="UP001215598"/>
    </source>
</evidence>
<evidence type="ECO:0000313" key="2">
    <source>
        <dbReference type="EMBL" id="KAJ7701978.1"/>
    </source>
</evidence>
<accession>A0AAD7DYH4</accession>
<dbReference type="Proteomes" id="UP001215598">
    <property type="component" value="Unassembled WGS sequence"/>
</dbReference>
<keyword evidence="3" id="KW-1185">Reference proteome</keyword>
<feature type="compositionally biased region" description="Polar residues" evidence="1">
    <location>
        <begin position="1"/>
        <end position="17"/>
    </location>
</feature>
<reference evidence="2" key="1">
    <citation type="submission" date="2023-03" db="EMBL/GenBank/DDBJ databases">
        <title>Massive genome expansion in bonnet fungi (Mycena s.s.) driven by repeated elements and novel gene families across ecological guilds.</title>
        <authorList>
            <consortium name="Lawrence Berkeley National Laboratory"/>
            <person name="Harder C.B."/>
            <person name="Miyauchi S."/>
            <person name="Viragh M."/>
            <person name="Kuo A."/>
            <person name="Thoen E."/>
            <person name="Andreopoulos B."/>
            <person name="Lu D."/>
            <person name="Skrede I."/>
            <person name="Drula E."/>
            <person name="Henrissat B."/>
            <person name="Morin E."/>
            <person name="Kohler A."/>
            <person name="Barry K."/>
            <person name="LaButti K."/>
            <person name="Morin E."/>
            <person name="Salamov A."/>
            <person name="Lipzen A."/>
            <person name="Mereny Z."/>
            <person name="Hegedus B."/>
            <person name="Baldrian P."/>
            <person name="Stursova M."/>
            <person name="Weitz H."/>
            <person name="Taylor A."/>
            <person name="Grigoriev I.V."/>
            <person name="Nagy L.G."/>
            <person name="Martin F."/>
            <person name="Kauserud H."/>
        </authorList>
    </citation>
    <scope>NUCLEOTIDE SEQUENCE</scope>
    <source>
        <strain evidence="2">CBHHK182m</strain>
    </source>
</reference>
<protein>
    <recommendedName>
        <fullName evidence="4">BTB domain-containing protein</fullName>
    </recommendedName>
</protein>
<evidence type="ECO:0000256" key="1">
    <source>
        <dbReference type="SAM" id="MobiDB-lite"/>
    </source>
</evidence>
<comment type="caution">
    <text evidence="2">The sequence shown here is derived from an EMBL/GenBank/DDBJ whole genome shotgun (WGS) entry which is preliminary data.</text>
</comment>
<feature type="region of interest" description="Disordered" evidence="1">
    <location>
        <begin position="1"/>
        <end position="20"/>
    </location>
</feature>
<gene>
    <name evidence="2" type="ORF">B0H16DRAFT_1483317</name>
</gene>
<proteinExistence type="predicted"/>
<evidence type="ECO:0008006" key="4">
    <source>
        <dbReference type="Google" id="ProtNLM"/>
    </source>
</evidence>
<sequence length="303" mass="34121">MASNAVPTESPQDQNQPVKDKKYFFDDGDCLFLVEGILFKLHKWSLCRDPESMFRGMFAIPQAAQDMVVLDPIPLYDDSAEEFRALCWVVYALPNKMHRRPTRDSLSPTRDADVKRLVDVAKMCHKYSLPAFESWALEMIRMQCQSPVHHIARCTQEVLGQIMGLASLCRDNKLLALVEGAWILRLQSRGLPHAGESPPTTDCGAALLAGQKYNRRDLQGAAYYKLHKEISAGSSALSRTSRRFSHLKLTDQQLLRLLEGRVLLTSFWATRAVRETSKVRTCSSISSRSETQILVKDAPTLAP</sequence>
<dbReference type="AlphaFoldDB" id="A0AAD7DYH4"/>
<name>A0AAD7DYH4_9AGAR</name>
<dbReference type="EMBL" id="JARKIB010000523">
    <property type="protein sequence ID" value="KAJ7701978.1"/>
    <property type="molecule type" value="Genomic_DNA"/>
</dbReference>
<organism evidence="2 3">
    <name type="scientific">Mycena metata</name>
    <dbReference type="NCBI Taxonomy" id="1033252"/>
    <lineage>
        <taxon>Eukaryota</taxon>
        <taxon>Fungi</taxon>
        <taxon>Dikarya</taxon>
        <taxon>Basidiomycota</taxon>
        <taxon>Agaricomycotina</taxon>
        <taxon>Agaricomycetes</taxon>
        <taxon>Agaricomycetidae</taxon>
        <taxon>Agaricales</taxon>
        <taxon>Marasmiineae</taxon>
        <taxon>Mycenaceae</taxon>
        <taxon>Mycena</taxon>
    </lineage>
</organism>